<protein>
    <recommendedName>
        <fullName evidence="1">DUF8039 domain-containing protein</fullName>
    </recommendedName>
</protein>
<dbReference type="AlphaFoldDB" id="A0AA88EHP2"/>
<dbReference type="Proteomes" id="UP001187192">
    <property type="component" value="Unassembled WGS sequence"/>
</dbReference>
<dbReference type="Pfam" id="PF26133">
    <property type="entry name" value="DUF8039"/>
    <property type="match status" value="1"/>
</dbReference>
<keyword evidence="3" id="KW-1185">Reference proteome</keyword>
<gene>
    <name evidence="2" type="ORF">TIFTF001_037903</name>
</gene>
<accession>A0AA88EHP2</accession>
<feature type="domain" description="DUF8039" evidence="1">
    <location>
        <begin position="19"/>
        <end position="61"/>
    </location>
</feature>
<evidence type="ECO:0000259" key="1">
    <source>
        <dbReference type="Pfam" id="PF26133"/>
    </source>
</evidence>
<comment type="caution">
    <text evidence="2">The sequence shown here is derived from an EMBL/GenBank/DDBJ whole genome shotgun (WGS) entry which is preliminary data.</text>
</comment>
<evidence type="ECO:0000313" key="3">
    <source>
        <dbReference type="Proteomes" id="UP001187192"/>
    </source>
</evidence>
<organism evidence="2 3">
    <name type="scientific">Ficus carica</name>
    <name type="common">Common fig</name>
    <dbReference type="NCBI Taxonomy" id="3494"/>
    <lineage>
        <taxon>Eukaryota</taxon>
        <taxon>Viridiplantae</taxon>
        <taxon>Streptophyta</taxon>
        <taxon>Embryophyta</taxon>
        <taxon>Tracheophyta</taxon>
        <taxon>Spermatophyta</taxon>
        <taxon>Magnoliopsida</taxon>
        <taxon>eudicotyledons</taxon>
        <taxon>Gunneridae</taxon>
        <taxon>Pentapetalae</taxon>
        <taxon>rosids</taxon>
        <taxon>fabids</taxon>
        <taxon>Rosales</taxon>
        <taxon>Moraceae</taxon>
        <taxon>Ficeae</taxon>
        <taxon>Ficus</taxon>
    </lineage>
</organism>
<sequence length="69" mass="7479">MAGEPSHRFGAWDSTGGGNVRVSINVPKFKKSPLPIPTYDATTMEDAVNGFVAWPKRLVELDTSMNKAS</sequence>
<dbReference type="InterPro" id="IPR058352">
    <property type="entry name" value="DUF8039"/>
</dbReference>
<evidence type="ECO:0000313" key="2">
    <source>
        <dbReference type="EMBL" id="GMN68849.1"/>
    </source>
</evidence>
<proteinExistence type="predicted"/>
<reference evidence="2" key="1">
    <citation type="submission" date="2023-07" db="EMBL/GenBank/DDBJ databases">
        <title>draft genome sequence of fig (Ficus carica).</title>
        <authorList>
            <person name="Takahashi T."/>
            <person name="Nishimura K."/>
        </authorList>
    </citation>
    <scope>NUCLEOTIDE SEQUENCE</scope>
</reference>
<dbReference type="EMBL" id="BTGU01000711">
    <property type="protein sequence ID" value="GMN68849.1"/>
    <property type="molecule type" value="Genomic_DNA"/>
</dbReference>
<name>A0AA88EHP2_FICCA</name>